<keyword evidence="2" id="KW-1185">Reference proteome</keyword>
<comment type="caution">
    <text evidence="1">The sequence shown here is derived from an EMBL/GenBank/DDBJ whole genome shotgun (WGS) entry which is preliminary data.</text>
</comment>
<accession>A0AAV4RFE4</accession>
<dbReference type="EMBL" id="BPLR01007723">
    <property type="protein sequence ID" value="GIY19172.1"/>
    <property type="molecule type" value="Genomic_DNA"/>
</dbReference>
<proteinExistence type="predicted"/>
<evidence type="ECO:0000313" key="2">
    <source>
        <dbReference type="Proteomes" id="UP001054945"/>
    </source>
</evidence>
<dbReference type="AlphaFoldDB" id="A0AAV4RFE4"/>
<sequence>MFEFERASDMFESEITWRESCLRLHSYGNSNTIWEISERIPQILLLPVHHRGRDTDAHHDDPDPERILILLIISISKDLIIRDFCQPQRQDIFHQDGHLSPGTGWT</sequence>
<reference evidence="1 2" key="1">
    <citation type="submission" date="2021-06" db="EMBL/GenBank/DDBJ databases">
        <title>Caerostris extrusa draft genome.</title>
        <authorList>
            <person name="Kono N."/>
            <person name="Arakawa K."/>
        </authorList>
    </citation>
    <scope>NUCLEOTIDE SEQUENCE [LARGE SCALE GENOMIC DNA]</scope>
</reference>
<protein>
    <submittedName>
        <fullName evidence="1">Uncharacterized protein</fullName>
    </submittedName>
</protein>
<evidence type="ECO:0000313" key="1">
    <source>
        <dbReference type="EMBL" id="GIY19172.1"/>
    </source>
</evidence>
<dbReference type="Proteomes" id="UP001054945">
    <property type="component" value="Unassembled WGS sequence"/>
</dbReference>
<name>A0AAV4RFE4_CAEEX</name>
<organism evidence="1 2">
    <name type="scientific">Caerostris extrusa</name>
    <name type="common">Bark spider</name>
    <name type="synonym">Caerostris bankana</name>
    <dbReference type="NCBI Taxonomy" id="172846"/>
    <lineage>
        <taxon>Eukaryota</taxon>
        <taxon>Metazoa</taxon>
        <taxon>Ecdysozoa</taxon>
        <taxon>Arthropoda</taxon>
        <taxon>Chelicerata</taxon>
        <taxon>Arachnida</taxon>
        <taxon>Araneae</taxon>
        <taxon>Araneomorphae</taxon>
        <taxon>Entelegynae</taxon>
        <taxon>Araneoidea</taxon>
        <taxon>Araneidae</taxon>
        <taxon>Caerostris</taxon>
    </lineage>
</organism>
<gene>
    <name evidence="1" type="ORF">CEXT_642751</name>
</gene>